<proteinExistence type="predicted"/>
<reference evidence="4" key="1">
    <citation type="journal article" date="2021" name="PeerJ">
        <title>Extensive microbial diversity within the chicken gut microbiome revealed by metagenomics and culture.</title>
        <authorList>
            <person name="Gilroy R."/>
            <person name="Ravi A."/>
            <person name="Getino M."/>
            <person name="Pursley I."/>
            <person name="Horton D.L."/>
            <person name="Alikhan N.F."/>
            <person name="Baker D."/>
            <person name="Gharbi K."/>
            <person name="Hall N."/>
            <person name="Watson M."/>
            <person name="Adriaenssens E.M."/>
            <person name="Foster-Nyarko E."/>
            <person name="Jarju S."/>
            <person name="Secka A."/>
            <person name="Antonio M."/>
            <person name="Oren A."/>
            <person name="Chaudhuri R.R."/>
            <person name="La Ragione R."/>
            <person name="Hildebrand F."/>
            <person name="Pallen M.J."/>
        </authorList>
    </citation>
    <scope>NUCLEOTIDE SEQUENCE</scope>
    <source>
        <strain evidence="4">CHK185-1770</strain>
    </source>
</reference>
<dbReference type="InterPro" id="IPR033433">
    <property type="entry name" value="GtaA_N"/>
</dbReference>
<dbReference type="AlphaFoldDB" id="A0A9D2MU67"/>
<evidence type="ECO:0000313" key="4">
    <source>
        <dbReference type="EMBL" id="HJB97161.1"/>
    </source>
</evidence>
<dbReference type="Pfam" id="PF16334">
    <property type="entry name" value="DUF4964"/>
    <property type="match status" value="1"/>
</dbReference>
<dbReference type="Pfam" id="PF16335">
    <property type="entry name" value="GtaA_6_Hairpin"/>
    <property type="match status" value="1"/>
</dbReference>
<dbReference type="EMBL" id="DWXG01000008">
    <property type="protein sequence ID" value="HJB97161.1"/>
    <property type="molecule type" value="Genomic_DNA"/>
</dbReference>
<evidence type="ECO:0000313" key="5">
    <source>
        <dbReference type="Proteomes" id="UP000826793"/>
    </source>
</evidence>
<dbReference type="PANTHER" id="PTHR31987">
    <property type="entry name" value="GLUTAMINASE A-RELATED"/>
    <property type="match status" value="1"/>
</dbReference>
<dbReference type="InterPro" id="IPR052743">
    <property type="entry name" value="Glutaminase_GtaA"/>
</dbReference>
<dbReference type="Proteomes" id="UP000826793">
    <property type="component" value="Unassembled WGS sequence"/>
</dbReference>
<feature type="domain" description="Glutaminase A central" evidence="2">
    <location>
        <begin position="279"/>
        <end position="623"/>
    </location>
</feature>
<dbReference type="InterPro" id="IPR032514">
    <property type="entry name" value="GtaA_central"/>
</dbReference>
<accession>A0A9D2MU67</accession>
<dbReference type="PANTHER" id="PTHR31987:SF1">
    <property type="entry name" value="GLUTAMINASE A"/>
    <property type="match status" value="1"/>
</dbReference>
<dbReference type="InterPro" id="IPR008928">
    <property type="entry name" value="6-hairpin_glycosidase_sf"/>
</dbReference>
<sequence>MKQMRYPAVPLVTHTPYFNLWSMDDVPNRTPTCHWTGKPQVLQGIFQVGRRKYGFLGATDTLPMQLRQVTVEACSTTYVLESPEARLTLQFTSPLLLDDLQLLARPITYIAITAQGRHGRPLPPCTVSLVADETLCLDHAGQYPVEYGEAVGPGFAAGTLASGVQEVLNRSGDDVRIDWGKVYLAVETGGRVALKEEGERCAIQADRELQEGKQVLFALAYDEVEAIQYFGKNLPPYWKKERQTIPGLLELAFAQYPSIAQRCQAFSQDLQARAQAVGGDAYAELLLLAWRQVVAAHTLCEDEVGELLFISKECFSNGCAATVDITYPSSPLFLLYQPELVLGMLRPIFRYAQSPAWPFAFAPHDAGQFPLLNGQVYSGGTDPADQMPVEECGNMLLTTAAATVALDDLTFANTHWDLLTQWANYLRDKGMDPENQLCTDDFAGHLAHNCNLSIKAILGVAAYGLLLQRRGQEALGEEWMQEARSMAAAWVEKASDGNGTYRLAFDQPGTFSMKYNAVWDRLLGLHIFPEGTWDRELASYLSRINPYGMPLDNRAGYTKSDWLVWVASMMDRDGFTTMISHLWDAYDQMPNRIPLGDWFETEDAWQAKPHEFQNRTVQGGLFLPLLYGAGHFQK</sequence>
<gene>
    <name evidence="4" type="ORF">H9710_01130</name>
</gene>
<name>A0A9D2MU67_9FIRM</name>
<evidence type="ECO:0000259" key="1">
    <source>
        <dbReference type="Pfam" id="PF16334"/>
    </source>
</evidence>
<feature type="domain" description="Glutaminase A N-terminal" evidence="3">
    <location>
        <begin position="75"/>
        <end position="191"/>
    </location>
</feature>
<protein>
    <submittedName>
        <fullName evidence="4">DUF4965 domain-containing protein</fullName>
    </submittedName>
</protein>
<feature type="domain" description="DUF4964" evidence="1">
    <location>
        <begin position="3"/>
        <end position="64"/>
    </location>
</feature>
<organism evidence="4 5">
    <name type="scientific">Candidatus Acutalibacter pullicola</name>
    <dbReference type="NCBI Taxonomy" id="2838417"/>
    <lineage>
        <taxon>Bacteria</taxon>
        <taxon>Bacillati</taxon>
        <taxon>Bacillota</taxon>
        <taxon>Clostridia</taxon>
        <taxon>Eubacteriales</taxon>
        <taxon>Acutalibacteraceae</taxon>
        <taxon>Acutalibacter</taxon>
    </lineage>
</organism>
<dbReference type="SUPFAM" id="SSF48208">
    <property type="entry name" value="Six-hairpin glycosidases"/>
    <property type="match status" value="1"/>
</dbReference>
<evidence type="ECO:0000259" key="3">
    <source>
        <dbReference type="Pfam" id="PF17168"/>
    </source>
</evidence>
<comment type="caution">
    <text evidence="4">The sequence shown here is derived from an EMBL/GenBank/DDBJ whole genome shotgun (WGS) entry which is preliminary data.</text>
</comment>
<feature type="domain" description="Glutaminase A N-terminal" evidence="3">
    <location>
        <begin position="211"/>
        <end position="272"/>
    </location>
</feature>
<reference evidence="4" key="2">
    <citation type="submission" date="2021-04" db="EMBL/GenBank/DDBJ databases">
        <authorList>
            <person name="Gilroy R."/>
        </authorList>
    </citation>
    <scope>NUCLEOTIDE SEQUENCE</scope>
    <source>
        <strain evidence="4">CHK185-1770</strain>
    </source>
</reference>
<dbReference type="InterPro" id="IPR032515">
    <property type="entry name" value="DUF4964"/>
</dbReference>
<evidence type="ECO:0000259" key="2">
    <source>
        <dbReference type="Pfam" id="PF16335"/>
    </source>
</evidence>
<dbReference type="Pfam" id="PF17168">
    <property type="entry name" value="DUF5127"/>
    <property type="match status" value="2"/>
</dbReference>
<dbReference type="GO" id="GO:0005975">
    <property type="term" value="P:carbohydrate metabolic process"/>
    <property type="evidence" value="ECO:0007669"/>
    <property type="project" value="InterPro"/>
</dbReference>